<dbReference type="KEGG" id="pdl:Pyrde_1291"/>
<evidence type="ECO:0000313" key="5">
    <source>
        <dbReference type="EMBL" id="ALL01337.1"/>
    </source>
</evidence>
<reference evidence="5 7" key="1">
    <citation type="submission" date="2015-10" db="EMBL/GenBank/DDBJ databases">
        <title>Complete genome sequence of hyperthermophilic archaeon Pyrodictium delaneyi Su06.</title>
        <authorList>
            <person name="Jung J.-H."/>
            <person name="Lin J."/>
            <person name="Holden J.F."/>
            <person name="Park C.-S."/>
        </authorList>
    </citation>
    <scope>NUCLEOTIDE SEQUENCE [LARGE SCALE GENOMIC DNA]</scope>
    <source>
        <strain evidence="5 7">Su06</strain>
    </source>
</reference>
<dbReference type="SMART" id="SM00382">
    <property type="entry name" value="AAA"/>
    <property type="match status" value="1"/>
</dbReference>
<dbReference type="InterPro" id="IPR027417">
    <property type="entry name" value="P-loop_NTPase"/>
</dbReference>
<dbReference type="GeneID" id="26099632"/>
<evidence type="ECO:0000256" key="2">
    <source>
        <dbReference type="ARBA" id="ARBA00022741"/>
    </source>
</evidence>
<dbReference type="Gene3D" id="3.40.50.300">
    <property type="entry name" value="P-loop containing nucleotide triphosphate hydrolases"/>
    <property type="match status" value="1"/>
</dbReference>
<dbReference type="InterPro" id="IPR003593">
    <property type="entry name" value="AAA+_ATPase"/>
</dbReference>
<gene>
    <name evidence="6" type="ORF">Pdsh_10370</name>
    <name evidence="5" type="ORF">Pyrde_1291</name>
</gene>
<dbReference type="RefSeq" id="WP_055409238.1">
    <property type="nucleotide sequence ID" value="NZ_CP013011.1"/>
</dbReference>
<evidence type="ECO:0000313" key="8">
    <source>
        <dbReference type="Proteomes" id="UP000196694"/>
    </source>
</evidence>
<dbReference type="EMBL" id="NCQP01000009">
    <property type="protein sequence ID" value="OWJ53832.1"/>
    <property type="molecule type" value="Genomic_DNA"/>
</dbReference>
<accession>A0A0N7JD66</accession>
<dbReference type="Proteomes" id="UP000196694">
    <property type="component" value="Unassembled WGS sequence"/>
</dbReference>
<dbReference type="PROSITE" id="PS50893">
    <property type="entry name" value="ABC_TRANSPORTER_2"/>
    <property type="match status" value="1"/>
</dbReference>
<dbReference type="GO" id="GO:0005886">
    <property type="term" value="C:plasma membrane"/>
    <property type="evidence" value="ECO:0007669"/>
    <property type="project" value="TreeGrafter"/>
</dbReference>
<name>A0A0N7JD66_9CREN</name>
<evidence type="ECO:0000256" key="1">
    <source>
        <dbReference type="ARBA" id="ARBA00022448"/>
    </source>
</evidence>
<evidence type="ECO:0000313" key="7">
    <source>
        <dbReference type="Proteomes" id="UP000058613"/>
    </source>
</evidence>
<dbReference type="InterPro" id="IPR032823">
    <property type="entry name" value="BCA_ABC_TP_C"/>
</dbReference>
<dbReference type="PANTHER" id="PTHR45772:SF9">
    <property type="entry name" value="CONSERVED COMPONENT OF ABC TRANSPORTER FOR NATURAL AMINO ACIDS"/>
    <property type="match status" value="1"/>
</dbReference>
<dbReference type="CDD" id="cd03219">
    <property type="entry name" value="ABC_Mj1267_LivG_branched"/>
    <property type="match status" value="1"/>
</dbReference>
<dbReference type="OrthoDB" id="44250at2157"/>
<organism evidence="5 7">
    <name type="scientific">Pyrodictium delaneyi</name>
    <dbReference type="NCBI Taxonomy" id="1273541"/>
    <lineage>
        <taxon>Archaea</taxon>
        <taxon>Thermoproteota</taxon>
        <taxon>Thermoprotei</taxon>
        <taxon>Desulfurococcales</taxon>
        <taxon>Pyrodictiaceae</taxon>
        <taxon>Pyrodictium</taxon>
    </lineage>
</organism>
<dbReference type="Pfam" id="PF12399">
    <property type="entry name" value="BCA_ABC_TP_C"/>
    <property type="match status" value="1"/>
</dbReference>
<dbReference type="GO" id="GO:0005524">
    <property type="term" value="F:ATP binding"/>
    <property type="evidence" value="ECO:0007669"/>
    <property type="project" value="UniProtKB-KW"/>
</dbReference>
<dbReference type="EMBL" id="CP013011">
    <property type="protein sequence ID" value="ALL01337.1"/>
    <property type="molecule type" value="Genomic_DNA"/>
</dbReference>
<sequence>MAGVEVLKTVDLRKYFGGVRALDGVSISIREGEFVGLIGPNGSGKSTLFNVISGIYHPDGGDVYLYGEKVTGLPPYELYRRGLVRGFQVPRLWHGMTVVENSATAARDRRGDGPFSAILRRKEWLQWEERSLVKRVHDVLEKLSLTRVALNRASEISGGQMKLTDISRALMGEARILLLDEPTAGVAPKLAQDIFKLLERLNSEGLTIFVIEHRLEVLFNHVERVIVMHEGRVLVEGPPEKVAEDPRVLDAYLGSA</sequence>
<protein>
    <submittedName>
        <fullName evidence="6">ABC transporter ATP-binding protein</fullName>
    </submittedName>
    <submittedName>
        <fullName evidence="5">Branched-chain amino acid transport ATP-binding protein</fullName>
    </submittedName>
</protein>
<reference evidence="6 8" key="2">
    <citation type="submission" date="2017-05" db="EMBL/GenBank/DDBJ databases">
        <title>The draft genome of the hyperthermophilic archaeon 'Pyrodictium delaneyi strain Hulk', an iron and nitrate reducer, reveals the capacity for sulfate reduction.</title>
        <authorList>
            <person name="Demey L.M."/>
            <person name="Miller C."/>
            <person name="Manzella M."/>
            <person name="Reguera G."/>
            <person name="Kashefi K."/>
        </authorList>
    </citation>
    <scope>NUCLEOTIDE SEQUENCE [LARGE SCALE GENOMIC DNA]</scope>
    <source>
        <strain evidence="6 8">Hulk</strain>
    </source>
</reference>
<dbReference type="Pfam" id="PF00005">
    <property type="entry name" value="ABC_tran"/>
    <property type="match status" value="1"/>
</dbReference>
<dbReference type="PANTHER" id="PTHR45772">
    <property type="entry name" value="CONSERVED COMPONENT OF ABC TRANSPORTER FOR NATURAL AMINO ACIDS-RELATED"/>
    <property type="match status" value="1"/>
</dbReference>
<dbReference type="Proteomes" id="UP000058613">
    <property type="component" value="Chromosome"/>
</dbReference>
<dbReference type="InterPro" id="IPR051120">
    <property type="entry name" value="ABC_AA/LPS_Transport"/>
</dbReference>
<evidence type="ECO:0000259" key="4">
    <source>
        <dbReference type="PROSITE" id="PS50893"/>
    </source>
</evidence>
<dbReference type="STRING" id="1273541.Pyrde_1291"/>
<dbReference type="InterPro" id="IPR003439">
    <property type="entry name" value="ABC_transporter-like_ATP-bd"/>
</dbReference>
<evidence type="ECO:0000256" key="3">
    <source>
        <dbReference type="ARBA" id="ARBA00022840"/>
    </source>
</evidence>
<keyword evidence="2" id="KW-0547">Nucleotide-binding</keyword>
<dbReference type="AlphaFoldDB" id="A0A0N7JD66"/>
<dbReference type="SUPFAM" id="SSF52540">
    <property type="entry name" value="P-loop containing nucleoside triphosphate hydrolases"/>
    <property type="match status" value="1"/>
</dbReference>
<keyword evidence="8" id="KW-1185">Reference proteome</keyword>
<proteinExistence type="predicted"/>
<feature type="domain" description="ABC transporter" evidence="4">
    <location>
        <begin position="7"/>
        <end position="255"/>
    </location>
</feature>
<keyword evidence="1" id="KW-0813">Transport</keyword>
<keyword evidence="3 5" id="KW-0067">ATP-binding</keyword>
<dbReference type="GO" id="GO:0016887">
    <property type="term" value="F:ATP hydrolysis activity"/>
    <property type="evidence" value="ECO:0007669"/>
    <property type="project" value="InterPro"/>
</dbReference>
<evidence type="ECO:0000313" key="6">
    <source>
        <dbReference type="EMBL" id="OWJ53832.1"/>
    </source>
</evidence>